<feature type="region of interest" description="Disordered" evidence="1">
    <location>
        <begin position="1"/>
        <end position="79"/>
    </location>
</feature>
<proteinExistence type="predicted"/>
<dbReference type="InterPro" id="IPR008977">
    <property type="entry name" value="PHM/PNGase_F_dom_sf"/>
</dbReference>
<protein>
    <submittedName>
        <fullName evidence="2">Uncharacterized protein</fullName>
    </submittedName>
</protein>
<dbReference type="EMBL" id="KZ679008">
    <property type="protein sequence ID" value="PSS23301.1"/>
    <property type="molecule type" value="Genomic_DNA"/>
</dbReference>
<evidence type="ECO:0000313" key="2">
    <source>
        <dbReference type="EMBL" id="PSS23301.1"/>
    </source>
</evidence>
<dbReference type="GO" id="GO:0003824">
    <property type="term" value="F:catalytic activity"/>
    <property type="evidence" value="ECO:0007669"/>
    <property type="project" value="InterPro"/>
</dbReference>
<reference evidence="2 3" key="1">
    <citation type="journal article" date="2018" name="New Phytol.">
        <title>Comparative genomics and transcriptomics depict ericoid mycorrhizal fungi as versatile saprotrophs and plant mutualists.</title>
        <authorList>
            <person name="Martino E."/>
            <person name="Morin E."/>
            <person name="Grelet G.A."/>
            <person name="Kuo A."/>
            <person name="Kohler A."/>
            <person name="Daghino S."/>
            <person name="Barry K.W."/>
            <person name="Cichocki N."/>
            <person name="Clum A."/>
            <person name="Dockter R.B."/>
            <person name="Hainaut M."/>
            <person name="Kuo R.C."/>
            <person name="LaButti K."/>
            <person name="Lindahl B.D."/>
            <person name="Lindquist E.A."/>
            <person name="Lipzen A."/>
            <person name="Khouja H.R."/>
            <person name="Magnuson J."/>
            <person name="Murat C."/>
            <person name="Ohm R.A."/>
            <person name="Singer S.W."/>
            <person name="Spatafora J.W."/>
            <person name="Wang M."/>
            <person name="Veneault-Fourrey C."/>
            <person name="Henrissat B."/>
            <person name="Grigoriev I.V."/>
            <person name="Martin F.M."/>
            <person name="Perotto S."/>
        </authorList>
    </citation>
    <scope>NUCLEOTIDE SEQUENCE [LARGE SCALE GENOMIC DNA]</scope>
    <source>
        <strain evidence="2 3">ATCC 22711</strain>
    </source>
</reference>
<dbReference type="GeneID" id="36577218"/>
<organism evidence="2 3">
    <name type="scientific">Amorphotheca resinae ATCC 22711</name>
    <dbReference type="NCBI Taxonomy" id="857342"/>
    <lineage>
        <taxon>Eukaryota</taxon>
        <taxon>Fungi</taxon>
        <taxon>Dikarya</taxon>
        <taxon>Ascomycota</taxon>
        <taxon>Pezizomycotina</taxon>
        <taxon>Leotiomycetes</taxon>
        <taxon>Helotiales</taxon>
        <taxon>Amorphothecaceae</taxon>
        <taxon>Amorphotheca</taxon>
    </lineage>
</organism>
<dbReference type="AlphaFoldDB" id="A0A2T3B8Y4"/>
<feature type="compositionally biased region" description="Basic and acidic residues" evidence="1">
    <location>
        <begin position="1"/>
        <end position="23"/>
    </location>
</feature>
<name>A0A2T3B8Y4_AMORE</name>
<dbReference type="SUPFAM" id="SSF49742">
    <property type="entry name" value="PHM/PNGase F"/>
    <property type="match status" value="1"/>
</dbReference>
<evidence type="ECO:0000313" key="3">
    <source>
        <dbReference type="Proteomes" id="UP000241818"/>
    </source>
</evidence>
<evidence type="ECO:0000256" key="1">
    <source>
        <dbReference type="SAM" id="MobiDB-lite"/>
    </source>
</evidence>
<accession>A0A2T3B8Y4</accession>
<dbReference type="InParanoid" id="A0A2T3B8Y4"/>
<dbReference type="Proteomes" id="UP000241818">
    <property type="component" value="Unassembled WGS sequence"/>
</dbReference>
<sequence length="138" mass="15923">MYIKREEGERERGREREREKRESAFISIYPNQNPNPNPPSKTTRKPPTIQPSNIQINVPSTSTSTHKHPPHTPISRPTHFSPTSPHLLHIHITHHKIIHRCSNRAQRHRYGSCACVHLVVCVSEESMWRMGTEGGWGE</sequence>
<keyword evidence="3" id="KW-1185">Reference proteome</keyword>
<gene>
    <name evidence="2" type="ORF">M430DRAFT_64941</name>
</gene>
<dbReference type="RefSeq" id="XP_024723347.1">
    <property type="nucleotide sequence ID" value="XM_024869137.1"/>
</dbReference>